<sequence length="569" mass="63438">MASLRITVKSVRTMVAHQYYFIICLHDEQLDPSRGGSRRPGLDPKLSGTSDVSDLTTNPEFKNKTFYFSINSSEGVSAERYLKESSLTCQLFATDSSTAAASTSYGTEAKIRAKDKAFTDELIQSSTHSLTGDEVTKLLSGNGETVQLSFKFGDVAVIHVDATCIPTQAILENDTCRTFLDDLYEHQSVLSTVQEQARHNSEESDRLKAQCSGLTYQNRLLQEEVSEMRQILDDERKAAKAAPQLSGWEQMSSEELYQRAEQSIGLYRKEQTRNTELMHQMKRMHAKAVEHENDMKRFHELQEAHTLQSKQIAHFEKENTRVDQYKSTCKTQEKIISRLERMLQAHLGVKEKLAKTEQELQAKIEENEKIKDEARHNELEVARAEVMTLHGSKSEYETKLVQAEKMQLAMTMRAEKAEVRAMAARNELIEATKRFAHEISTLKARLAEKDAQLLGGFNAKFGPLSNNFSTTTNASRALLTNPPVVGSHEALDPLTQSGSSIAEALQREGSLESQIARESLGYRDGEARGAEGPHDSDPKQPERNSPSPTTTLDPATAVGAQPQQAAAVA</sequence>
<evidence type="ECO:0000256" key="1">
    <source>
        <dbReference type="SAM" id="Coils"/>
    </source>
</evidence>
<dbReference type="GO" id="GO:0005777">
    <property type="term" value="C:peroxisome"/>
    <property type="evidence" value="ECO:0007669"/>
    <property type="project" value="TreeGrafter"/>
</dbReference>
<dbReference type="AlphaFoldDB" id="A0A5B8MGB6"/>
<keyword evidence="4" id="KW-1185">Reference proteome</keyword>
<dbReference type="InterPro" id="IPR039889">
    <property type="entry name" value="CCD33"/>
</dbReference>
<reference evidence="3 4" key="1">
    <citation type="submission" date="2018-07" db="EMBL/GenBank/DDBJ databases">
        <title>The complete nuclear genome of the prasinophyte Chloropicon primus (CCMP1205).</title>
        <authorList>
            <person name="Pombert J.-F."/>
            <person name="Otis C."/>
            <person name="Turmel M."/>
            <person name="Lemieux C."/>
        </authorList>
    </citation>
    <scope>NUCLEOTIDE SEQUENCE [LARGE SCALE GENOMIC DNA]</scope>
    <source>
        <strain evidence="3 4">CCMP1205</strain>
    </source>
</reference>
<dbReference type="OrthoDB" id="552574at2759"/>
<feature type="compositionally biased region" description="Polar residues" evidence="2">
    <location>
        <begin position="543"/>
        <end position="553"/>
    </location>
</feature>
<feature type="compositionally biased region" description="Basic and acidic residues" evidence="2">
    <location>
        <begin position="520"/>
        <end position="542"/>
    </location>
</feature>
<dbReference type="PANTHER" id="PTHR21623:SF2">
    <property type="entry name" value="COILED-COIL DOMAIN-CONTAINING PROTEIN 33"/>
    <property type="match status" value="1"/>
</dbReference>
<feature type="region of interest" description="Disordered" evidence="2">
    <location>
        <begin position="32"/>
        <end position="56"/>
    </location>
</feature>
<dbReference type="EMBL" id="CP031036">
    <property type="protein sequence ID" value="QDZ19496.1"/>
    <property type="molecule type" value="Genomic_DNA"/>
</dbReference>
<accession>A0A5B8MGB6</accession>
<feature type="region of interest" description="Disordered" evidence="2">
    <location>
        <begin position="505"/>
        <end position="569"/>
    </location>
</feature>
<name>A0A5B8MGB6_9CHLO</name>
<proteinExistence type="predicted"/>
<feature type="coiled-coil region" evidence="1">
    <location>
        <begin position="339"/>
        <end position="380"/>
    </location>
</feature>
<organism evidence="3 4">
    <name type="scientific">Chloropicon primus</name>
    <dbReference type="NCBI Taxonomy" id="1764295"/>
    <lineage>
        <taxon>Eukaryota</taxon>
        <taxon>Viridiplantae</taxon>
        <taxon>Chlorophyta</taxon>
        <taxon>Chloropicophyceae</taxon>
        <taxon>Chloropicales</taxon>
        <taxon>Chloropicaceae</taxon>
        <taxon>Chloropicon</taxon>
    </lineage>
</organism>
<feature type="compositionally biased region" description="Low complexity" evidence="2">
    <location>
        <begin position="554"/>
        <end position="569"/>
    </location>
</feature>
<gene>
    <name evidence="3" type="ORF">A3770_03p20140</name>
</gene>
<protein>
    <submittedName>
        <fullName evidence="3">Uncharacterized protein</fullName>
    </submittedName>
</protein>
<evidence type="ECO:0000313" key="3">
    <source>
        <dbReference type="EMBL" id="QDZ19496.1"/>
    </source>
</evidence>
<evidence type="ECO:0000256" key="2">
    <source>
        <dbReference type="SAM" id="MobiDB-lite"/>
    </source>
</evidence>
<evidence type="ECO:0000313" key="4">
    <source>
        <dbReference type="Proteomes" id="UP000316726"/>
    </source>
</evidence>
<dbReference type="Proteomes" id="UP000316726">
    <property type="component" value="Chromosome 3"/>
</dbReference>
<dbReference type="PANTHER" id="PTHR21623">
    <property type="entry name" value="SPERIOLIN-BINDING FACTOR"/>
    <property type="match status" value="1"/>
</dbReference>
<dbReference type="STRING" id="1764295.A0A5B8MGB6"/>
<feature type="compositionally biased region" description="Polar residues" evidence="2">
    <location>
        <begin position="47"/>
        <end position="56"/>
    </location>
</feature>
<keyword evidence="1" id="KW-0175">Coiled coil</keyword>